<dbReference type="PROSITE" id="PS50931">
    <property type="entry name" value="HTH_LYSR"/>
    <property type="match status" value="1"/>
</dbReference>
<dbReference type="InterPro" id="IPR005119">
    <property type="entry name" value="LysR_subst-bd"/>
</dbReference>
<keyword evidence="4" id="KW-0804">Transcription</keyword>
<dbReference type="Proteomes" id="UP000198599">
    <property type="component" value="Unassembled WGS sequence"/>
</dbReference>
<dbReference type="Gene3D" id="3.40.190.10">
    <property type="entry name" value="Periplasmic binding protein-like II"/>
    <property type="match status" value="2"/>
</dbReference>
<dbReference type="GO" id="GO:0003700">
    <property type="term" value="F:DNA-binding transcription factor activity"/>
    <property type="evidence" value="ECO:0007669"/>
    <property type="project" value="InterPro"/>
</dbReference>
<evidence type="ECO:0000313" key="7">
    <source>
        <dbReference type="Proteomes" id="UP000198599"/>
    </source>
</evidence>
<dbReference type="CDD" id="cd08432">
    <property type="entry name" value="PBP2_GcdR_TrpI_HvrB_AmpR_like"/>
    <property type="match status" value="1"/>
</dbReference>
<dbReference type="PANTHER" id="PTHR30537">
    <property type="entry name" value="HTH-TYPE TRANSCRIPTIONAL REGULATOR"/>
    <property type="match status" value="1"/>
</dbReference>
<comment type="similarity">
    <text evidence="1">Belongs to the LysR transcriptional regulatory family.</text>
</comment>
<reference evidence="7" key="1">
    <citation type="submission" date="2016-10" db="EMBL/GenBank/DDBJ databases">
        <authorList>
            <person name="Varghese N."/>
            <person name="Submissions S."/>
        </authorList>
    </citation>
    <scope>NUCLEOTIDE SEQUENCE [LARGE SCALE GENOMIC DNA]</scope>
    <source>
        <strain evidence="7">DSM 28463</strain>
    </source>
</reference>
<dbReference type="OrthoDB" id="9813056at2"/>
<dbReference type="InterPro" id="IPR036390">
    <property type="entry name" value="WH_DNA-bd_sf"/>
</dbReference>
<dbReference type="GO" id="GO:0043565">
    <property type="term" value="F:sequence-specific DNA binding"/>
    <property type="evidence" value="ECO:0007669"/>
    <property type="project" value="TreeGrafter"/>
</dbReference>
<evidence type="ECO:0000259" key="5">
    <source>
        <dbReference type="PROSITE" id="PS50931"/>
    </source>
</evidence>
<name>A0A1I5BAU1_9RHOB</name>
<keyword evidence="2" id="KW-0805">Transcription regulation</keyword>
<dbReference type="EMBL" id="FOVP01000007">
    <property type="protein sequence ID" value="SFN71833.1"/>
    <property type="molecule type" value="Genomic_DNA"/>
</dbReference>
<dbReference type="RefSeq" id="WP_092836905.1">
    <property type="nucleotide sequence ID" value="NZ_FOVP01000007.1"/>
</dbReference>
<accession>A0A1I5BAU1</accession>
<gene>
    <name evidence="6" type="ORF">SAMN04487859_107164</name>
</gene>
<dbReference type="SUPFAM" id="SSF53850">
    <property type="entry name" value="Periplasmic binding protein-like II"/>
    <property type="match status" value="1"/>
</dbReference>
<dbReference type="STRING" id="1005928.SAMN04487859_107164"/>
<dbReference type="InterPro" id="IPR058163">
    <property type="entry name" value="LysR-type_TF_proteobact-type"/>
</dbReference>
<dbReference type="AlphaFoldDB" id="A0A1I5BAU1"/>
<dbReference type="InterPro" id="IPR000847">
    <property type="entry name" value="LysR_HTH_N"/>
</dbReference>
<proteinExistence type="inferred from homology"/>
<feature type="domain" description="HTH lysR-type" evidence="5">
    <location>
        <begin position="4"/>
        <end position="61"/>
    </location>
</feature>
<evidence type="ECO:0000256" key="1">
    <source>
        <dbReference type="ARBA" id="ARBA00009437"/>
    </source>
</evidence>
<sequence length="306" mass="33349">MRAPPLTALRAFEAVARFGSFRAAADALCVTQSAVSHQIRNVEDWLGQPLFEREGNRTRLLPHAMDLAHSLSLSFTEIEAACQRARSQSTGQALVIAAIPSIAMCWLIPRLSRFRAAHPDIETRIVYALHGQDINFQDVHLAFVFSKGAPRVSNVKSQFFLGGESVPVCSPALLRGSGGRAQTDQDILRLGLLHDGDASGWAGWMQRRDTSDTAVFTGATFEDFNLLRAAALSGQGAALCPLAMVQADLDMGRLVQLSERTTTDGFDYYLLSVTSARQQVNRQAQVFCDWAMAERAKALPGAENAN</sequence>
<dbReference type="InterPro" id="IPR036388">
    <property type="entry name" value="WH-like_DNA-bd_sf"/>
</dbReference>
<evidence type="ECO:0000256" key="3">
    <source>
        <dbReference type="ARBA" id="ARBA00023125"/>
    </source>
</evidence>
<keyword evidence="7" id="KW-1185">Reference proteome</keyword>
<evidence type="ECO:0000313" key="6">
    <source>
        <dbReference type="EMBL" id="SFN71833.1"/>
    </source>
</evidence>
<dbReference type="PRINTS" id="PR00039">
    <property type="entry name" value="HTHLYSR"/>
</dbReference>
<dbReference type="Pfam" id="PF03466">
    <property type="entry name" value="LysR_substrate"/>
    <property type="match status" value="1"/>
</dbReference>
<dbReference type="SUPFAM" id="SSF46785">
    <property type="entry name" value="Winged helix' DNA-binding domain"/>
    <property type="match status" value="1"/>
</dbReference>
<organism evidence="6 7">
    <name type="scientific">Roseovarius lutimaris</name>
    <dbReference type="NCBI Taxonomy" id="1005928"/>
    <lineage>
        <taxon>Bacteria</taxon>
        <taxon>Pseudomonadati</taxon>
        <taxon>Pseudomonadota</taxon>
        <taxon>Alphaproteobacteria</taxon>
        <taxon>Rhodobacterales</taxon>
        <taxon>Roseobacteraceae</taxon>
        <taxon>Roseovarius</taxon>
    </lineage>
</organism>
<keyword evidence="3 6" id="KW-0238">DNA-binding</keyword>
<dbReference type="PANTHER" id="PTHR30537:SF79">
    <property type="entry name" value="TRANSCRIPTIONAL REGULATOR-RELATED"/>
    <property type="match status" value="1"/>
</dbReference>
<protein>
    <submittedName>
        <fullName evidence="6">DNA-binding transcriptional regulator, LysR family</fullName>
    </submittedName>
</protein>
<evidence type="ECO:0000256" key="4">
    <source>
        <dbReference type="ARBA" id="ARBA00023163"/>
    </source>
</evidence>
<evidence type="ECO:0000256" key="2">
    <source>
        <dbReference type="ARBA" id="ARBA00023015"/>
    </source>
</evidence>
<dbReference type="Gene3D" id="1.10.10.10">
    <property type="entry name" value="Winged helix-like DNA-binding domain superfamily/Winged helix DNA-binding domain"/>
    <property type="match status" value="1"/>
</dbReference>
<dbReference type="Pfam" id="PF00126">
    <property type="entry name" value="HTH_1"/>
    <property type="match status" value="1"/>
</dbReference>
<dbReference type="GO" id="GO:0006351">
    <property type="term" value="P:DNA-templated transcription"/>
    <property type="evidence" value="ECO:0007669"/>
    <property type="project" value="TreeGrafter"/>
</dbReference>